<comment type="caution">
    <text evidence="1">The sequence shown here is derived from an EMBL/GenBank/DDBJ whole genome shotgun (WGS) entry which is preliminary data.</text>
</comment>
<reference evidence="1 2" key="1">
    <citation type="submission" date="2018-08" db="EMBL/GenBank/DDBJ databases">
        <title>A genome reference for cultivated species of the human gut microbiota.</title>
        <authorList>
            <person name="Zou Y."/>
            <person name="Xue W."/>
            <person name="Luo G."/>
        </authorList>
    </citation>
    <scope>NUCLEOTIDE SEQUENCE [LARGE SCALE GENOMIC DNA]</scope>
    <source>
        <strain evidence="1 2">AM29-25AC</strain>
    </source>
</reference>
<dbReference type="Proteomes" id="UP000284644">
    <property type="component" value="Unassembled WGS sequence"/>
</dbReference>
<evidence type="ECO:0000313" key="2">
    <source>
        <dbReference type="Proteomes" id="UP000284644"/>
    </source>
</evidence>
<organism evidence="1 2">
    <name type="scientific">Blautia obeum</name>
    <dbReference type="NCBI Taxonomy" id="40520"/>
    <lineage>
        <taxon>Bacteria</taxon>
        <taxon>Bacillati</taxon>
        <taxon>Bacillota</taxon>
        <taxon>Clostridia</taxon>
        <taxon>Lachnospirales</taxon>
        <taxon>Lachnospiraceae</taxon>
        <taxon>Blautia</taxon>
    </lineage>
</organism>
<name>A0A414I943_9FIRM</name>
<evidence type="ECO:0000313" key="1">
    <source>
        <dbReference type="EMBL" id="RHE13259.1"/>
    </source>
</evidence>
<dbReference type="AlphaFoldDB" id="A0A414I943"/>
<sequence length="67" mass="7764">MRIMAKQSIRSIRKGSVQWNEEDRLQMVSMLAKAGYAVQIVRKEVPGGENRKSAQYEYVIEYGEKVE</sequence>
<gene>
    <name evidence="1" type="ORF">DW767_07875</name>
</gene>
<protein>
    <submittedName>
        <fullName evidence="1">Uncharacterized protein</fullName>
    </submittedName>
</protein>
<proteinExistence type="predicted"/>
<dbReference type="EMBL" id="QSJW01000004">
    <property type="protein sequence ID" value="RHE13259.1"/>
    <property type="molecule type" value="Genomic_DNA"/>
</dbReference>
<accession>A0A414I943</accession>